<evidence type="ECO:0000313" key="2">
    <source>
        <dbReference type="Proteomes" id="UP000199079"/>
    </source>
</evidence>
<keyword evidence="2" id="KW-1185">Reference proteome</keyword>
<sequence>MKITLYAIVSGETREEAIENAYGAFLELCHTESDAPGGTNPIFDWFRLYPVLAEEEDSRYSIPDSDGIHHTSEDETEELMDAVRDSMVDKFQSFEDDESGYAPACTVMRCRECLIYDEQARPVLSPRHYNNLIQRDDHWAVAALCRW</sequence>
<proteinExistence type="predicted"/>
<protein>
    <submittedName>
        <fullName evidence="1">Uncharacterized protein</fullName>
    </submittedName>
</protein>
<evidence type="ECO:0000313" key="1">
    <source>
        <dbReference type="EMBL" id="SDY91192.1"/>
    </source>
</evidence>
<gene>
    <name evidence="1" type="ORF">SAMN05216564_11437</name>
</gene>
<dbReference type="AlphaFoldDB" id="A0A1H3NQM8"/>
<reference evidence="2" key="1">
    <citation type="submission" date="2016-10" db="EMBL/GenBank/DDBJ databases">
        <authorList>
            <person name="Varghese N."/>
            <person name="Submissions S."/>
        </authorList>
    </citation>
    <scope>NUCLEOTIDE SEQUENCE [LARGE SCALE GENOMIC DNA]</scope>
    <source>
        <strain evidence="2">DC30,IBRC 10041,KCTC 4046</strain>
    </source>
</reference>
<dbReference type="OrthoDB" id="385778at2157"/>
<accession>A0A1H3NQM8</accession>
<name>A0A1H3NQM8_9EURY</name>
<organism evidence="1 2">
    <name type="scientific">Halopenitus persicus</name>
    <dbReference type="NCBI Taxonomy" id="1048396"/>
    <lineage>
        <taxon>Archaea</taxon>
        <taxon>Methanobacteriati</taxon>
        <taxon>Methanobacteriota</taxon>
        <taxon>Stenosarchaea group</taxon>
        <taxon>Halobacteria</taxon>
        <taxon>Halobacteriales</taxon>
        <taxon>Haloferacaceae</taxon>
        <taxon>Halopenitus</taxon>
    </lineage>
</organism>
<dbReference type="EMBL" id="FNPC01000014">
    <property type="protein sequence ID" value="SDY91192.1"/>
    <property type="molecule type" value="Genomic_DNA"/>
</dbReference>
<dbReference type="RefSeq" id="WP_092735125.1">
    <property type="nucleotide sequence ID" value="NZ_FNPC01000014.1"/>
</dbReference>
<dbReference type="Proteomes" id="UP000199079">
    <property type="component" value="Unassembled WGS sequence"/>
</dbReference>